<organism evidence="1 2">
    <name type="scientific">Trichonephila clavipes</name>
    <name type="common">Golden silk orbweaver</name>
    <name type="synonym">Nephila clavipes</name>
    <dbReference type="NCBI Taxonomy" id="2585209"/>
    <lineage>
        <taxon>Eukaryota</taxon>
        <taxon>Metazoa</taxon>
        <taxon>Ecdysozoa</taxon>
        <taxon>Arthropoda</taxon>
        <taxon>Chelicerata</taxon>
        <taxon>Arachnida</taxon>
        <taxon>Araneae</taxon>
        <taxon>Araneomorphae</taxon>
        <taxon>Entelegynae</taxon>
        <taxon>Araneoidea</taxon>
        <taxon>Nephilidae</taxon>
        <taxon>Trichonephila</taxon>
    </lineage>
</organism>
<evidence type="ECO:0000313" key="2">
    <source>
        <dbReference type="Proteomes" id="UP000887159"/>
    </source>
</evidence>
<sequence length="118" mass="13005">MYGKYSKAQASAHWCGVEVVRGLPAQTSSSSLDYGSKFRATLEHLATILVTLNHGQVTKTTPELASPLLNTTLHQREDNSSEEVLWSQKPSCQKPRQELVACVMSSIADWLCRGTNAR</sequence>
<dbReference type="Proteomes" id="UP000887159">
    <property type="component" value="Unassembled WGS sequence"/>
</dbReference>
<evidence type="ECO:0000313" key="1">
    <source>
        <dbReference type="EMBL" id="GFX96940.1"/>
    </source>
</evidence>
<protein>
    <submittedName>
        <fullName evidence="1">Uncharacterized protein</fullName>
    </submittedName>
</protein>
<gene>
    <name evidence="1" type="ORF">TNCV_1996721</name>
</gene>
<keyword evidence="2" id="KW-1185">Reference proteome</keyword>
<reference evidence="1" key="1">
    <citation type="submission" date="2020-08" db="EMBL/GenBank/DDBJ databases">
        <title>Multicomponent nature underlies the extraordinary mechanical properties of spider dragline silk.</title>
        <authorList>
            <person name="Kono N."/>
            <person name="Nakamura H."/>
            <person name="Mori M."/>
            <person name="Yoshida Y."/>
            <person name="Ohtoshi R."/>
            <person name="Malay A.D."/>
            <person name="Moran D.A.P."/>
            <person name="Tomita M."/>
            <person name="Numata K."/>
            <person name="Arakawa K."/>
        </authorList>
    </citation>
    <scope>NUCLEOTIDE SEQUENCE</scope>
</reference>
<dbReference type="EMBL" id="BMAU01021195">
    <property type="protein sequence ID" value="GFX96940.1"/>
    <property type="molecule type" value="Genomic_DNA"/>
</dbReference>
<dbReference type="AlphaFoldDB" id="A0A8X6RMI0"/>
<comment type="caution">
    <text evidence="1">The sequence shown here is derived from an EMBL/GenBank/DDBJ whole genome shotgun (WGS) entry which is preliminary data.</text>
</comment>
<name>A0A8X6RMI0_TRICX</name>
<proteinExistence type="predicted"/>
<accession>A0A8X6RMI0</accession>